<comment type="function">
    <text evidence="7">Catalyzes the oxidation of either pyridoxine 5'-phosphate (PNP) or pyridoxamine 5'-phosphate (PMP) into pyridoxal 5'-phosphate (PLP).</text>
</comment>
<dbReference type="InterPro" id="IPR019740">
    <property type="entry name" value="Pyridox_Oxase_CS"/>
</dbReference>
<dbReference type="AlphaFoldDB" id="A0A2X2RTU4"/>
<comment type="pathway">
    <text evidence="7">Cofactor metabolism; pyridoxal 5'-phosphate salvage; pyridoxal 5'-phosphate from pyridoxine 5'-phosphate: step 1/1.</text>
</comment>
<evidence type="ECO:0000256" key="8">
    <source>
        <dbReference type="PIRSR" id="PIRSR000190-1"/>
    </source>
</evidence>
<dbReference type="InterPro" id="IPR011576">
    <property type="entry name" value="Pyridox_Oxase_N"/>
</dbReference>
<dbReference type="PROSITE" id="PS01064">
    <property type="entry name" value="PYRIDOX_OXIDASE"/>
    <property type="match status" value="1"/>
</dbReference>
<keyword evidence="6 7" id="KW-0664">Pyridoxine biosynthesis</keyword>
<evidence type="ECO:0000313" key="14">
    <source>
        <dbReference type="Proteomes" id="UP000249891"/>
    </source>
</evidence>
<keyword evidence="10" id="KW-1133">Transmembrane helix</keyword>
<feature type="domain" description="Pyridoxamine 5'-phosphate oxidase N-terminal" evidence="11">
    <location>
        <begin position="80"/>
        <end position="194"/>
    </location>
</feature>
<dbReference type="SUPFAM" id="SSF50475">
    <property type="entry name" value="FMN-binding split barrel"/>
    <property type="match status" value="1"/>
</dbReference>
<feature type="binding site" evidence="7 8">
    <location>
        <position position="166"/>
    </location>
    <ligand>
        <name>substrate</name>
    </ligand>
</feature>
<feature type="domain" description="Pyridoxine 5'-phosphate oxidase dimerisation C-terminal" evidence="12">
    <location>
        <begin position="211"/>
        <end position="252"/>
    </location>
</feature>
<name>A0A2X2RTU4_CAPOC</name>
<evidence type="ECO:0000256" key="7">
    <source>
        <dbReference type="HAMAP-Rule" id="MF_01629"/>
    </source>
</evidence>
<keyword evidence="10" id="KW-0812">Transmembrane</keyword>
<dbReference type="FunFam" id="2.30.110.10:FF:000020">
    <property type="entry name" value="PNPO isoform 11"/>
    <property type="match status" value="1"/>
</dbReference>
<comment type="pathway">
    <text evidence="7">Cofactor metabolism; pyridoxal 5'-phosphate salvage; pyridoxal 5'-phosphate from pyridoxamine 5'-phosphate: step 1/1.</text>
</comment>
<feature type="binding site" evidence="8">
    <location>
        <begin position="46"/>
        <end position="49"/>
    </location>
    <ligand>
        <name>substrate</name>
    </ligand>
</feature>
<evidence type="ECO:0000313" key="13">
    <source>
        <dbReference type="EMBL" id="SQA77705.1"/>
    </source>
</evidence>
<dbReference type="HAMAP" id="MF_01629">
    <property type="entry name" value="PdxH"/>
    <property type="match status" value="1"/>
</dbReference>
<evidence type="ECO:0000259" key="11">
    <source>
        <dbReference type="Pfam" id="PF01243"/>
    </source>
</evidence>
<dbReference type="GO" id="GO:0004733">
    <property type="term" value="F:pyridoxamine phosphate oxidase activity"/>
    <property type="evidence" value="ECO:0007669"/>
    <property type="project" value="UniProtKB-UniRule"/>
</dbReference>
<feature type="binding site" evidence="7 9">
    <location>
        <position position="234"/>
    </location>
    <ligand>
        <name>FMN</name>
        <dbReference type="ChEBI" id="CHEBI:58210"/>
    </ligand>
</feature>
<comment type="catalytic activity">
    <reaction evidence="7">
        <text>pyridoxamine 5'-phosphate + O2 + H2O = pyridoxal 5'-phosphate + H2O2 + NH4(+)</text>
        <dbReference type="Rhea" id="RHEA:15817"/>
        <dbReference type="ChEBI" id="CHEBI:15377"/>
        <dbReference type="ChEBI" id="CHEBI:15379"/>
        <dbReference type="ChEBI" id="CHEBI:16240"/>
        <dbReference type="ChEBI" id="CHEBI:28938"/>
        <dbReference type="ChEBI" id="CHEBI:58451"/>
        <dbReference type="ChEBI" id="CHEBI:597326"/>
        <dbReference type="EC" id="1.4.3.5"/>
    </reaction>
</comment>
<dbReference type="PANTHER" id="PTHR10851">
    <property type="entry name" value="PYRIDOXINE-5-PHOSPHATE OXIDASE"/>
    <property type="match status" value="1"/>
</dbReference>
<keyword evidence="10" id="KW-0472">Membrane</keyword>
<comment type="cofactor">
    <cofactor evidence="7 9">
        <name>FMN</name>
        <dbReference type="ChEBI" id="CHEBI:58210"/>
    </cofactor>
    <text evidence="7 9">Binds 1 FMN per subunit.</text>
</comment>
<organism evidence="13 14">
    <name type="scientific">Capnocytophaga ochracea</name>
    <dbReference type="NCBI Taxonomy" id="1018"/>
    <lineage>
        <taxon>Bacteria</taxon>
        <taxon>Pseudomonadati</taxon>
        <taxon>Bacteroidota</taxon>
        <taxon>Flavobacteriia</taxon>
        <taxon>Flavobacteriales</taxon>
        <taxon>Flavobacteriaceae</taxon>
        <taxon>Capnocytophaga</taxon>
    </lineage>
</organism>
<feature type="binding site" evidence="7 9">
    <location>
        <begin position="100"/>
        <end position="105"/>
    </location>
    <ligand>
        <name>FMN</name>
        <dbReference type="ChEBI" id="CHEBI:58210"/>
    </ligand>
</feature>
<feature type="binding site" evidence="7 8">
    <location>
        <position position="170"/>
    </location>
    <ligand>
        <name>substrate</name>
    </ligand>
</feature>
<keyword evidence="4 7" id="KW-0288">FMN</keyword>
<feature type="binding site" evidence="7 9">
    <location>
        <begin position="179"/>
        <end position="180"/>
    </location>
    <ligand>
        <name>FMN</name>
        <dbReference type="ChEBI" id="CHEBI:58210"/>
    </ligand>
</feature>
<evidence type="ECO:0000256" key="1">
    <source>
        <dbReference type="ARBA" id="ARBA00007301"/>
    </source>
</evidence>
<evidence type="ECO:0000256" key="9">
    <source>
        <dbReference type="PIRSR" id="PIRSR000190-2"/>
    </source>
</evidence>
<dbReference type="GO" id="GO:0010181">
    <property type="term" value="F:FMN binding"/>
    <property type="evidence" value="ECO:0007669"/>
    <property type="project" value="UniProtKB-UniRule"/>
</dbReference>
<comment type="subunit">
    <text evidence="2 7">Homodimer.</text>
</comment>
<dbReference type="Proteomes" id="UP000249891">
    <property type="component" value="Unassembled WGS sequence"/>
</dbReference>
<dbReference type="NCBIfam" id="TIGR00558">
    <property type="entry name" value="pdxH"/>
    <property type="match status" value="1"/>
</dbReference>
<feature type="binding site" evidence="7 9">
    <location>
        <position position="122"/>
    </location>
    <ligand>
        <name>FMN</name>
        <dbReference type="ChEBI" id="CHEBI:58210"/>
    </ligand>
</feature>
<keyword evidence="3 7" id="KW-0285">Flavoprotein</keyword>
<evidence type="ECO:0000256" key="3">
    <source>
        <dbReference type="ARBA" id="ARBA00022630"/>
    </source>
</evidence>
<feature type="binding site" evidence="7 9">
    <location>
        <position position="144"/>
    </location>
    <ligand>
        <name>FMN</name>
        <dbReference type="ChEBI" id="CHEBI:58210"/>
    </ligand>
</feature>
<comment type="similarity">
    <text evidence="1 7">Belongs to the pyridoxamine 5'-phosphate oxidase family.</text>
</comment>
<evidence type="ECO:0000259" key="12">
    <source>
        <dbReference type="Pfam" id="PF10590"/>
    </source>
</evidence>
<sequence length="252" mass="29392">MYVFNSCFLTFSNFSNLLIIFYLCTANLLSFTFYLLPKQMDLSNYRKTYNKRALLESDAPENPMQLFQTWFYEANESNSVDEANAMSVSTIGLDGYPKTRVVLLKQYTYEGFIFYTNYNSEKGKAILANPHLCLSFFWPSLERQIIIKGIAEKVPANTSDGYFESRPLGSQLGAIVSPQSEVIPSREYLEEHLHALEKQYEGKEVPRPEHWGGFLVRPQSLEFWQGRPNRLHDRLRYTLTEDYDWKLERLAP</sequence>
<evidence type="ECO:0000256" key="5">
    <source>
        <dbReference type="ARBA" id="ARBA00023002"/>
    </source>
</evidence>
<feature type="binding site" evidence="7 9">
    <location>
        <begin position="115"/>
        <end position="116"/>
    </location>
    <ligand>
        <name>FMN</name>
        <dbReference type="ChEBI" id="CHEBI:58210"/>
    </ligand>
</feature>
<gene>
    <name evidence="7 13" type="primary">pdxH</name>
    <name evidence="13" type="ORF">NCTC11546_00919</name>
</gene>
<dbReference type="UniPathway" id="UPA01068">
    <property type="reaction ID" value="UER00304"/>
</dbReference>
<dbReference type="Gene3D" id="2.30.110.10">
    <property type="entry name" value="Electron Transport, Fmn-binding Protein, Chain A"/>
    <property type="match status" value="1"/>
</dbReference>
<proteinExistence type="inferred from homology"/>
<accession>A0A2X2RTU4</accession>
<dbReference type="InterPro" id="IPR000659">
    <property type="entry name" value="Pyridox_Oxase"/>
</dbReference>
<dbReference type="GO" id="GO:0008615">
    <property type="term" value="P:pyridoxine biosynthetic process"/>
    <property type="evidence" value="ECO:0007669"/>
    <property type="project" value="UniProtKB-UniRule"/>
</dbReference>
<feature type="binding site" evidence="7 9">
    <location>
        <position position="224"/>
    </location>
    <ligand>
        <name>FMN</name>
        <dbReference type="ChEBI" id="CHEBI:58210"/>
    </ligand>
</feature>
<dbReference type="InterPro" id="IPR012349">
    <property type="entry name" value="Split_barrel_FMN-bd"/>
</dbReference>
<evidence type="ECO:0000256" key="4">
    <source>
        <dbReference type="ARBA" id="ARBA00022643"/>
    </source>
</evidence>
<dbReference type="PIRSF" id="PIRSF000190">
    <property type="entry name" value="Pyd_amn-ph_oxd"/>
    <property type="match status" value="1"/>
</dbReference>
<comment type="caution">
    <text evidence="7">Lacks conserved residue(s) required for the propagation of feature annotation.</text>
</comment>
<evidence type="ECO:0000256" key="2">
    <source>
        <dbReference type="ARBA" id="ARBA00011738"/>
    </source>
</evidence>
<feature type="transmembrane region" description="Helical" evidence="10">
    <location>
        <begin position="14"/>
        <end position="36"/>
    </location>
</feature>
<feature type="binding site" evidence="7 8">
    <location>
        <position position="105"/>
    </location>
    <ligand>
        <name>substrate</name>
    </ligand>
</feature>
<dbReference type="InterPro" id="IPR019576">
    <property type="entry name" value="Pyridoxamine_oxidase_dimer_C"/>
</dbReference>
<protein>
    <recommendedName>
        <fullName evidence="7">Pyridoxine/pyridoxamine 5'-phosphate oxidase</fullName>
        <ecNumber evidence="7">1.4.3.5</ecNumber>
    </recommendedName>
    <alternativeName>
        <fullName evidence="7">PNP/PMP oxidase</fullName>
        <shortName evidence="7">PNPOx</shortName>
    </alternativeName>
    <alternativeName>
        <fullName evidence="7">Pyridoxal 5'-phosphate synthase</fullName>
    </alternativeName>
</protein>
<feature type="binding site" evidence="7 8">
    <location>
        <position position="162"/>
    </location>
    <ligand>
        <name>substrate</name>
    </ligand>
</feature>
<dbReference type="EC" id="1.4.3.5" evidence="7"/>
<dbReference type="Pfam" id="PF10590">
    <property type="entry name" value="PNP_phzG_C"/>
    <property type="match status" value="1"/>
</dbReference>
<reference evidence="13 14" key="1">
    <citation type="submission" date="2018-06" db="EMBL/GenBank/DDBJ databases">
        <authorList>
            <consortium name="Pathogen Informatics"/>
            <person name="Doyle S."/>
        </authorList>
    </citation>
    <scope>NUCLEOTIDE SEQUENCE [LARGE SCALE GENOMIC DNA]</scope>
    <source>
        <strain evidence="13 14">NCTC11546</strain>
    </source>
</reference>
<comment type="catalytic activity">
    <reaction evidence="7">
        <text>pyridoxine 5'-phosphate + O2 = pyridoxal 5'-phosphate + H2O2</text>
        <dbReference type="Rhea" id="RHEA:15149"/>
        <dbReference type="ChEBI" id="CHEBI:15379"/>
        <dbReference type="ChEBI" id="CHEBI:16240"/>
        <dbReference type="ChEBI" id="CHEBI:58589"/>
        <dbReference type="ChEBI" id="CHEBI:597326"/>
        <dbReference type="EC" id="1.4.3.5"/>
    </reaction>
</comment>
<evidence type="ECO:0000256" key="10">
    <source>
        <dbReference type="SAM" id="Phobius"/>
    </source>
</evidence>
<evidence type="ECO:0000256" key="6">
    <source>
        <dbReference type="ARBA" id="ARBA00023096"/>
    </source>
</evidence>
<dbReference type="NCBIfam" id="NF004231">
    <property type="entry name" value="PRK05679.1"/>
    <property type="match status" value="1"/>
</dbReference>
<keyword evidence="5 7" id="KW-0560">Oxidoreductase</keyword>
<dbReference type="PANTHER" id="PTHR10851:SF0">
    <property type="entry name" value="PYRIDOXINE-5'-PHOSPHATE OXIDASE"/>
    <property type="match status" value="1"/>
</dbReference>
<dbReference type="Pfam" id="PF01243">
    <property type="entry name" value="PNPOx_N"/>
    <property type="match status" value="1"/>
</dbReference>
<dbReference type="EMBL" id="UARG01000017">
    <property type="protein sequence ID" value="SQA77705.1"/>
    <property type="molecule type" value="Genomic_DNA"/>
</dbReference>
<feature type="binding site" evidence="7 8">
    <location>
        <begin position="230"/>
        <end position="232"/>
    </location>
    <ligand>
        <name>substrate</name>
    </ligand>
</feature>